<dbReference type="InterPro" id="IPR007813">
    <property type="entry name" value="PilN"/>
</dbReference>
<dbReference type="RefSeq" id="WP_207292520.1">
    <property type="nucleotide sequence ID" value="NZ_CP071383.1"/>
</dbReference>
<keyword evidence="3" id="KW-1185">Reference proteome</keyword>
<evidence type="ECO:0000256" key="1">
    <source>
        <dbReference type="SAM" id="Phobius"/>
    </source>
</evidence>
<keyword evidence="1" id="KW-0472">Membrane</keyword>
<gene>
    <name evidence="2" type="ORF">KQ929_01185</name>
</gene>
<accession>A0ABX8JW76</accession>
<sequence>MRTANLLPWRQSRQRLCVRFWGLLFTGSLFLVLSLYLSGRASHFASLPVSQQWRDSNLTLKQALEQRKKQWLAMQNQRQQRQRWEQKKAATRDWQPVLTTLSDTLPAQAWLTRLRFQQSTLYLTGFTSTPGALNRLERALEGFPGFLLKPAGEMRQDAQGRWQFSYALSKREENDAGPL</sequence>
<evidence type="ECO:0000313" key="3">
    <source>
        <dbReference type="Proteomes" id="UP000683497"/>
    </source>
</evidence>
<dbReference type="InterPro" id="IPR052534">
    <property type="entry name" value="Extracell_DNA_Util/SecSys_Comp"/>
</dbReference>
<reference evidence="2 3" key="1">
    <citation type="submission" date="2021-06" db="EMBL/GenBank/DDBJ databases">
        <title>Leclercia pneumoniae sp. nov.</title>
        <authorList>
            <person name="Hoenemann M."/>
            <person name="Viehweger A."/>
            <person name="Dietze N."/>
        </authorList>
    </citation>
    <scope>NUCLEOTIDE SEQUENCE [LARGE SCALE GENOMIC DNA]</scope>
    <source>
        <strain evidence="3">49125</strain>
    </source>
</reference>
<name>A0ABX8JW76_9ENTR</name>
<dbReference type="EMBL" id="CP076838">
    <property type="protein sequence ID" value="QWW79910.1"/>
    <property type="molecule type" value="Genomic_DNA"/>
</dbReference>
<keyword evidence="1" id="KW-0812">Transmembrane</keyword>
<feature type="transmembrane region" description="Helical" evidence="1">
    <location>
        <begin position="20"/>
        <end position="39"/>
    </location>
</feature>
<dbReference type="Proteomes" id="UP000683497">
    <property type="component" value="Chromosome"/>
</dbReference>
<evidence type="ECO:0000313" key="2">
    <source>
        <dbReference type="EMBL" id="QWW79910.1"/>
    </source>
</evidence>
<dbReference type="PANTHER" id="PTHR40278:SF1">
    <property type="entry name" value="DNA UTILIZATION PROTEIN HOFN"/>
    <property type="match status" value="1"/>
</dbReference>
<keyword evidence="1" id="KW-1133">Transmembrane helix</keyword>
<organism evidence="2 3">
    <name type="scientific">Leclercia pneumoniae</name>
    <dbReference type="NCBI Taxonomy" id="2815358"/>
    <lineage>
        <taxon>Bacteria</taxon>
        <taxon>Pseudomonadati</taxon>
        <taxon>Pseudomonadota</taxon>
        <taxon>Gammaproteobacteria</taxon>
        <taxon>Enterobacterales</taxon>
        <taxon>Enterobacteriaceae</taxon>
        <taxon>Leclercia</taxon>
    </lineage>
</organism>
<proteinExistence type="predicted"/>
<dbReference type="PANTHER" id="PTHR40278">
    <property type="entry name" value="DNA UTILIZATION PROTEIN HOFN"/>
    <property type="match status" value="1"/>
</dbReference>
<protein>
    <submittedName>
        <fullName evidence="2">PilN domain-containing protein</fullName>
    </submittedName>
</protein>
<dbReference type="Pfam" id="PF05137">
    <property type="entry name" value="PilN"/>
    <property type="match status" value="1"/>
</dbReference>